<accession>Q7NKI6</accession>
<dbReference type="Gene3D" id="3.40.710.10">
    <property type="entry name" value="DD-peptidase/beta-lactamase superfamily"/>
    <property type="match status" value="1"/>
</dbReference>
<dbReference type="FunFam" id="3.40.710.10:FF:000028">
    <property type="entry name" value="Penicillin-binding protein 1A"/>
    <property type="match status" value="1"/>
</dbReference>
<dbReference type="InParanoid" id="Q7NKI6"/>
<evidence type="ECO:0000256" key="10">
    <source>
        <dbReference type="ARBA" id="ARBA00023268"/>
    </source>
</evidence>
<evidence type="ECO:0000256" key="14">
    <source>
        <dbReference type="SAM" id="MobiDB-lite"/>
    </source>
</evidence>
<dbReference type="PhylomeDB" id="Q7NKI6"/>
<dbReference type="GO" id="GO:0009252">
    <property type="term" value="P:peptidoglycan biosynthetic process"/>
    <property type="evidence" value="ECO:0000318"/>
    <property type="project" value="GO_Central"/>
</dbReference>
<evidence type="ECO:0000256" key="15">
    <source>
        <dbReference type="SAM" id="Phobius"/>
    </source>
</evidence>
<keyword evidence="6" id="KW-0808">Transferase</keyword>
<comment type="catalytic activity">
    <reaction evidence="12">
        <text>Preferential cleavage: (Ac)2-L-Lys-D-Ala-|-D-Ala. Also transpeptidation of peptidyl-alanyl moieties that are N-acyl substituents of D-alanine.</text>
        <dbReference type="EC" id="3.4.16.4"/>
    </reaction>
</comment>
<feature type="compositionally biased region" description="Basic and acidic residues" evidence="14">
    <location>
        <begin position="666"/>
        <end position="675"/>
    </location>
</feature>
<gene>
    <name evidence="18" type="ordered locus">glr1491</name>
</gene>
<evidence type="ECO:0000256" key="13">
    <source>
        <dbReference type="ARBA" id="ARBA00049902"/>
    </source>
</evidence>
<evidence type="ECO:0000259" key="16">
    <source>
        <dbReference type="Pfam" id="PF00905"/>
    </source>
</evidence>
<dbReference type="InterPro" id="IPR023346">
    <property type="entry name" value="Lysozyme-like_dom_sf"/>
</dbReference>
<dbReference type="GO" id="GO:0008360">
    <property type="term" value="P:regulation of cell shape"/>
    <property type="evidence" value="ECO:0007669"/>
    <property type="project" value="UniProtKB-KW"/>
</dbReference>
<feature type="transmembrane region" description="Helical" evidence="15">
    <location>
        <begin position="63"/>
        <end position="90"/>
    </location>
</feature>
<evidence type="ECO:0000259" key="17">
    <source>
        <dbReference type="Pfam" id="PF00912"/>
    </source>
</evidence>
<sequence>MSIVRPGGAGHRSDPASPKRCRRAPGCRSIINRLLHHDRALTTETNPSANVQHPRKSPVNWRLVGWILMALALSVGALATGALVGLALSFRNLPEVQQLKAYVPTGATRITDINGQPIAIIRSEYNRKVVPLGQISKHLQRAVLAIEDDRFYEHPGIRIDTLARAALANFQEGRTVQGGSTITQQLIKNLFLTPERSLERKVAEAVLALRIEQAFGKDQILEMYLNQVYWGNNRYGIETASRAYFNKPAKSLNLAESAMLAGMLRAPEIYSPQRNRAKTVERQRVVIARMLELGWITQAEADQARSSALVFKGGDADFMITRAPYFSSYVVRELIRKYGRDAVLKGGLRVQTSIDLKIQKLAEQTVARAAKNIRYRRAEQLALVAMDPRTGYIKAMVGGVDYQKSQYNRASQASRQPGSTFKPFVYYAALATGRYTPETPITDSPACFGGYCPKNYDLRYSGGMSLRQAMAVSRNVPVVKLANTIGMNQVILAARRAGITAPLQPNLATSIGAGGISPLELARGFSAFANGGYRVDATAILQVTDQQGNILEQNLPVRERTLKSAPVKMINSMMMSVVSGGTGTRAQLPDGRPVAGKTGTTQDFRDAWFVGYVPQLVSVVWIGNDDYRRPMARSTAGGTYVAPIWRSFMASALRGQPVLPFPGFEPSEKPADAKGKGAQLDEAAAEAKPKPRRRRRRRPAPETDAPQPREAALPLKAAEPAPAEPAPADP</sequence>
<evidence type="ECO:0000256" key="8">
    <source>
        <dbReference type="ARBA" id="ARBA00022960"/>
    </source>
</evidence>
<keyword evidence="11" id="KW-0961">Cell wall biogenesis/degradation</keyword>
<keyword evidence="9" id="KW-0573">Peptidoglycan synthesis</keyword>
<dbReference type="Pfam" id="PF00905">
    <property type="entry name" value="Transpeptidase"/>
    <property type="match status" value="1"/>
</dbReference>
<evidence type="ECO:0000256" key="11">
    <source>
        <dbReference type="ARBA" id="ARBA00023316"/>
    </source>
</evidence>
<dbReference type="CAZy" id="GT51">
    <property type="family name" value="Glycosyltransferase Family 51"/>
</dbReference>
<evidence type="ECO:0000256" key="12">
    <source>
        <dbReference type="ARBA" id="ARBA00034000"/>
    </source>
</evidence>
<proteinExistence type="inferred from homology"/>
<keyword evidence="8" id="KW-0133">Cell shape</keyword>
<dbReference type="InterPro" id="IPR001264">
    <property type="entry name" value="Glyco_trans_51"/>
</dbReference>
<dbReference type="GO" id="GO:0009002">
    <property type="term" value="F:serine-type D-Ala-D-Ala carboxypeptidase activity"/>
    <property type="evidence" value="ECO:0007669"/>
    <property type="project" value="UniProtKB-EC"/>
</dbReference>
<keyword evidence="4" id="KW-0645">Protease</keyword>
<dbReference type="AlphaFoldDB" id="Q7NKI6"/>
<protein>
    <submittedName>
        <fullName evidence="18">Penicillin-binding protein</fullName>
    </submittedName>
</protein>
<comment type="similarity">
    <text evidence="2">In the N-terminal section; belongs to the glycosyltransferase 51 family.</text>
</comment>
<comment type="catalytic activity">
    <reaction evidence="13">
        <text>[GlcNAc-(1-&gt;4)-Mur2Ac(oyl-L-Ala-gamma-D-Glu-L-Lys-D-Ala-D-Ala)](n)-di-trans,octa-cis-undecaprenyl diphosphate + beta-D-GlcNAc-(1-&gt;4)-Mur2Ac(oyl-L-Ala-gamma-D-Glu-L-Lys-D-Ala-D-Ala)-di-trans,octa-cis-undecaprenyl diphosphate = [GlcNAc-(1-&gt;4)-Mur2Ac(oyl-L-Ala-gamma-D-Glu-L-Lys-D-Ala-D-Ala)](n+1)-di-trans,octa-cis-undecaprenyl diphosphate + di-trans,octa-cis-undecaprenyl diphosphate + H(+)</text>
        <dbReference type="Rhea" id="RHEA:23708"/>
        <dbReference type="Rhea" id="RHEA-COMP:9602"/>
        <dbReference type="Rhea" id="RHEA-COMP:9603"/>
        <dbReference type="ChEBI" id="CHEBI:15378"/>
        <dbReference type="ChEBI" id="CHEBI:58405"/>
        <dbReference type="ChEBI" id="CHEBI:60033"/>
        <dbReference type="ChEBI" id="CHEBI:78435"/>
        <dbReference type="EC" id="2.4.99.28"/>
    </reaction>
</comment>
<dbReference type="PANTHER" id="PTHR32282:SF33">
    <property type="entry name" value="PEPTIDOGLYCAN GLYCOSYLTRANSFERASE"/>
    <property type="match status" value="1"/>
</dbReference>
<dbReference type="OrthoDB" id="9766909at2"/>
<dbReference type="eggNOG" id="COG0744">
    <property type="taxonomic scope" value="Bacteria"/>
</dbReference>
<dbReference type="EMBL" id="BA000045">
    <property type="protein sequence ID" value="BAC89432.1"/>
    <property type="molecule type" value="Genomic_DNA"/>
</dbReference>
<reference evidence="18 19" key="2">
    <citation type="journal article" date="2003" name="DNA Res.">
        <title>Complete genome structure of Gloeobacter violaceus PCC 7421, a cyanobacterium that lacks thylakoids (supplement).</title>
        <authorList>
            <person name="Nakamura Y."/>
            <person name="Kaneko T."/>
            <person name="Sato S."/>
            <person name="Mimuro M."/>
            <person name="Miyashita H."/>
            <person name="Tsuchiya T."/>
            <person name="Sasamoto S."/>
            <person name="Watanabe A."/>
            <person name="Kawashima K."/>
            <person name="Kishida Y."/>
            <person name="Kiyokawa C."/>
            <person name="Kohara M."/>
            <person name="Matsumoto M."/>
            <person name="Matsuno A."/>
            <person name="Nakazaki N."/>
            <person name="Shimpo S."/>
            <person name="Takeuchi C."/>
            <person name="Yamada M."/>
            <person name="Tabata S."/>
        </authorList>
    </citation>
    <scope>NUCLEOTIDE SEQUENCE [LARGE SCALE GENOMIC DNA]</scope>
    <source>
        <strain evidence="19">ATCC 29082 / PCC 7421</strain>
    </source>
</reference>
<dbReference type="GO" id="GO:0006508">
    <property type="term" value="P:proteolysis"/>
    <property type="evidence" value="ECO:0007669"/>
    <property type="project" value="UniProtKB-KW"/>
</dbReference>
<dbReference type="FunFam" id="1.10.3810.10:FF:000001">
    <property type="entry name" value="Penicillin-binding protein 1A"/>
    <property type="match status" value="1"/>
</dbReference>
<evidence type="ECO:0000256" key="6">
    <source>
        <dbReference type="ARBA" id="ARBA00022679"/>
    </source>
</evidence>
<name>Q7NKI6_GLOVI</name>
<dbReference type="Gene3D" id="1.10.3810.10">
    <property type="entry name" value="Biosynthetic peptidoglycan transglycosylase-like"/>
    <property type="match status" value="1"/>
</dbReference>
<dbReference type="KEGG" id="gvi:glr1491"/>
<dbReference type="GO" id="GO:0008955">
    <property type="term" value="F:peptidoglycan glycosyltransferase activity"/>
    <property type="evidence" value="ECO:0000318"/>
    <property type="project" value="GO_Central"/>
</dbReference>
<keyword evidence="3" id="KW-0121">Carboxypeptidase</keyword>
<feature type="compositionally biased region" description="Low complexity" evidence="14">
    <location>
        <begin position="710"/>
        <end position="721"/>
    </location>
</feature>
<evidence type="ECO:0000256" key="5">
    <source>
        <dbReference type="ARBA" id="ARBA00022676"/>
    </source>
</evidence>
<evidence type="ECO:0000313" key="19">
    <source>
        <dbReference type="Proteomes" id="UP000000557"/>
    </source>
</evidence>
<dbReference type="EnsemblBacteria" id="BAC89432">
    <property type="protein sequence ID" value="BAC89432"/>
    <property type="gene ID" value="BAC89432"/>
</dbReference>
<dbReference type="GO" id="GO:0008658">
    <property type="term" value="F:penicillin binding"/>
    <property type="evidence" value="ECO:0007669"/>
    <property type="project" value="InterPro"/>
</dbReference>
<evidence type="ECO:0000256" key="7">
    <source>
        <dbReference type="ARBA" id="ARBA00022801"/>
    </source>
</evidence>
<dbReference type="GO" id="GO:0071555">
    <property type="term" value="P:cell wall organization"/>
    <property type="evidence" value="ECO:0007669"/>
    <property type="project" value="UniProtKB-KW"/>
</dbReference>
<organism evidence="18 19">
    <name type="scientific">Gloeobacter violaceus (strain ATCC 29082 / PCC 7421)</name>
    <dbReference type="NCBI Taxonomy" id="251221"/>
    <lineage>
        <taxon>Bacteria</taxon>
        <taxon>Bacillati</taxon>
        <taxon>Cyanobacteriota</taxon>
        <taxon>Cyanophyceae</taxon>
        <taxon>Gloeobacterales</taxon>
        <taxon>Gloeobacteraceae</taxon>
        <taxon>Gloeobacter</taxon>
    </lineage>
</organism>
<keyword evidence="15" id="KW-0812">Transmembrane</keyword>
<dbReference type="PATRIC" id="fig|251221.4.peg.1524"/>
<keyword evidence="19" id="KW-1185">Reference proteome</keyword>
<dbReference type="InterPro" id="IPR001460">
    <property type="entry name" value="PCN-bd_Tpept"/>
</dbReference>
<dbReference type="FunCoup" id="Q7NKI6">
    <property type="interactions" value="22"/>
</dbReference>
<dbReference type="SUPFAM" id="SSF56601">
    <property type="entry name" value="beta-lactamase/transpeptidase-like"/>
    <property type="match status" value="1"/>
</dbReference>
<dbReference type="InterPro" id="IPR036950">
    <property type="entry name" value="PBP_transglycosylase"/>
</dbReference>
<dbReference type="NCBIfam" id="TIGR02074">
    <property type="entry name" value="PBP_1a_fam"/>
    <property type="match status" value="1"/>
</dbReference>
<feature type="domain" description="Penicillin-binding protein transpeptidase" evidence="16">
    <location>
        <begin position="382"/>
        <end position="649"/>
    </location>
</feature>
<evidence type="ECO:0000313" key="18">
    <source>
        <dbReference type="EMBL" id="BAC89432.1"/>
    </source>
</evidence>
<evidence type="ECO:0000256" key="4">
    <source>
        <dbReference type="ARBA" id="ARBA00022670"/>
    </source>
</evidence>
<reference evidence="18 19" key="1">
    <citation type="journal article" date="2003" name="DNA Res.">
        <title>Complete genome structure of Gloeobacter violaceus PCC 7421, a cyanobacterium that lacks thylakoids.</title>
        <authorList>
            <person name="Nakamura Y."/>
            <person name="Kaneko T."/>
            <person name="Sato S."/>
            <person name="Mimuro M."/>
            <person name="Miyashita H."/>
            <person name="Tsuchiya T."/>
            <person name="Sasamoto S."/>
            <person name="Watanabe A."/>
            <person name="Kawashima K."/>
            <person name="Kishida Y."/>
            <person name="Kiyokawa C."/>
            <person name="Kohara M."/>
            <person name="Matsumoto M."/>
            <person name="Matsuno A."/>
            <person name="Nakazaki N."/>
            <person name="Shimpo S."/>
            <person name="Takeuchi C."/>
            <person name="Yamada M."/>
            <person name="Tabata S."/>
        </authorList>
    </citation>
    <scope>NUCLEOTIDE SEQUENCE [LARGE SCALE GENOMIC DNA]</scope>
    <source>
        <strain evidence="19">ATCC 29082 / PCC 7421</strain>
    </source>
</reference>
<evidence type="ECO:0000256" key="3">
    <source>
        <dbReference type="ARBA" id="ARBA00022645"/>
    </source>
</evidence>
<evidence type="ECO:0000256" key="9">
    <source>
        <dbReference type="ARBA" id="ARBA00022984"/>
    </source>
</evidence>
<feature type="region of interest" description="Disordered" evidence="14">
    <location>
        <begin position="661"/>
        <end position="730"/>
    </location>
</feature>
<feature type="region of interest" description="Disordered" evidence="14">
    <location>
        <begin position="1"/>
        <end position="23"/>
    </location>
</feature>
<evidence type="ECO:0000256" key="1">
    <source>
        <dbReference type="ARBA" id="ARBA00007090"/>
    </source>
</evidence>
<dbReference type="STRING" id="251221.gene:10758980"/>
<dbReference type="SUPFAM" id="SSF53955">
    <property type="entry name" value="Lysozyme-like"/>
    <property type="match status" value="1"/>
</dbReference>
<dbReference type="PANTHER" id="PTHR32282">
    <property type="entry name" value="BINDING PROTEIN TRANSPEPTIDASE, PUTATIVE-RELATED"/>
    <property type="match status" value="1"/>
</dbReference>
<comment type="similarity">
    <text evidence="1">In the C-terminal section; belongs to the transpeptidase family.</text>
</comment>
<keyword evidence="5" id="KW-0328">Glycosyltransferase</keyword>
<keyword evidence="15" id="KW-1133">Transmembrane helix</keyword>
<keyword evidence="15" id="KW-0472">Membrane</keyword>
<evidence type="ECO:0000256" key="2">
    <source>
        <dbReference type="ARBA" id="ARBA00007739"/>
    </source>
</evidence>
<keyword evidence="10" id="KW-0511">Multifunctional enzyme</keyword>
<dbReference type="Proteomes" id="UP000000557">
    <property type="component" value="Chromosome"/>
</dbReference>
<dbReference type="InterPro" id="IPR050396">
    <property type="entry name" value="Glycosyltr_51/Transpeptidase"/>
</dbReference>
<keyword evidence="7" id="KW-0378">Hydrolase</keyword>
<dbReference type="HOGENOM" id="CLU_006354_2_4_3"/>
<dbReference type="GO" id="GO:0030288">
    <property type="term" value="C:outer membrane-bounded periplasmic space"/>
    <property type="evidence" value="ECO:0000318"/>
    <property type="project" value="GO_Central"/>
</dbReference>
<dbReference type="Pfam" id="PF00912">
    <property type="entry name" value="Transgly"/>
    <property type="match status" value="1"/>
</dbReference>
<feature type="domain" description="Glycosyl transferase family 51" evidence="17">
    <location>
        <begin position="115"/>
        <end position="290"/>
    </location>
</feature>
<dbReference type="InterPro" id="IPR012338">
    <property type="entry name" value="Beta-lactam/transpept-like"/>
</dbReference>